<evidence type="ECO:0000313" key="9">
    <source>
        <dbReference type="Proteomes" id="UP001500842"/>
    </source>
</evidence>
<reference evidence="8 9" key="1">
    <citation type="journal article" date="2019" name="Int. J. Syst. Evol. Microbiol.">
        <title>The Global Catalogue of Microorganisms (GCM) 10K type strain sequencing project: providing services to taxonomists for standard genome sequencing and annotation.</title>
        <authorList>
            <consortium name="The Broad Institute Genomics Platform"/>
            <consortium name="The Broad Institute Genome Sequencing Center for Infectious Disease"/>
            <person name="Wu L."/>
            <person name="Ma J."/>
        </authorList>
    </citation>
    <scope>NUCLEOTIDE SEQUENCE [LARGE SCALE GENOMIC DNA]</scope>
    <source>
        <strain evidence="8 9">JCM 14942</strain>
    </source>
</reference>
<keyword evidence="3" id="KW-0285">Flavoprotein</keyword>
<dbReference type="PANTHER" id="PTHR43884:SF20">
    <property type="entry name" value="ACYL-COA DEHYDROGENASE FADE28"/>
    <property type="match status" value="1"/>
</dbReference>
<dbReference type="RefSeq" id="WP_141004785.1">
    <property type="nucleotide sequence ID" value="NZ_BAAAOR010000042.1"/>
</dbReference>
<dbReference type="InterPro" id="IPR013786">
    <property type="entry name" value="AcylCoA_DH/ox_N"/>
</dbReference>
<comment type="similarity">
    <text evidence="2">Belongs to the acyl-CoA dehydrogenase family.</text>
</comment>
<dbReference type="Gene3D" id="1.10.540.10">
    <property type="entry name" value="Acyl-CoA dehydrogenase/oxidase, N-terminal domain"/>
    <property type="match status" value="1"/>
</dbReference>
<evidence type="ECO:0000256" key="3">
    <source>
        <dbReference type="ARBA" id="ARBA00022630"/>
    </source>
</evidence>
<evidence type="ECO:0000259" key="6">
    <source>
        <dbReference type="Pfam" id="PF00441"/>
    </source>
</evidence>
<dbReference type="InterPro" id="IPR036250">
    <property type="entry name" value="AcylCo_DH-like_C"/>
</dbReference>
<dbReference type="Pfam" id="PF00441">
    <property type="entry name" value="Acyl-CoA_dh_1"/>
    <property type="match status" value="1"/>
</dbReference>
<dbReference type="SUPFAM" id="SSF56645">
    <property type="entry name" value="Acyl-CoA dehydrogenase NM domain-like"/>
    <property type="match status" value="1"/>
</dbReference>
<proteinExistence type="inferred from homology"/>
<comment type="cofactor">
    <cofactor evidence="1">
        <name>FAD</name>
        <dbReference type="ChEBI" id="CHEBI:57692"/>
    </cofactor>
</comment>
<protein>
    <submittedName>
        <fullName evidence="8">Acyl-CoA dehydrogenase family protein</fullName>
    </submittedName>
</protein>
<dbReference type="EMBL" id="BAAAOR010000042">
    <property type="protein sequence ID" value="GAA1546217.1"/>
    <property type="molecule type" value="Genomic_DNA"/>
</dbReference>
<dbReference type="InterPro" id="IPR037069">
    <property type="entry name" value="AcylCoA_DH/ox_N_sf"/>
</dbReference>
<dbReference type="InterPro" id="IPR009100">
    <property type="entry name" value="AcylCoA_DH/oxidase_NM_dom_sf"/>
</dbReference>
<evidence type="ECO:0000256" key="1">
    <source>
        <dbReference type="ARBA" id="ARBA00001974"/>
    </source>
</evidence>
<dbReference type="SUPFAM" id="SSF47203">
    <property type="entry name" value="Acyl-CoA dehydrogenase C-terminal domain-like"/>
    <property type="match status" value="1"/>
</dbReference>
<dbReference type="Pfam" id="PF02771">
    <property type="entry name" value="Acyl-CoA_dh_N"/>
    <property type="match status" value="1"/>
</dbReference>
<dbReference type="InterPro" id="IPR009075">
    <property type="entry name" value="AcylCo_DH/oxidase_C"/>
</dbReference>
<feature type="domain" description="Acyl-CoA dehydrogenase/oxidase N-terminal" evidence="7">
    <location>
        <begin position="33"/>
        <end position="119"/>
    </location>
</feature>
<gene>
    <name evidence="8" type="ORF">GCM10009788_55670</name>
</gene>
<organism evidence="8 9">
    <name type="scientific">Nocardioides humi</name>
    <dbReference type="NCBI Taxonomy" id="449461"/>
    <lineage>
        <taxon>Bacteria</taxon>
        <taxon>Bacillati</taxon>
        <taxon>Actinomycetota</taxon>
        <taxon>Actinomycetes</taxon>
        <taxon>Propionibacteriales</taxon>
        <taxon>Nocardioidaceae</taxon>
        <taxon>Nocardioides</taxon>
    </lineage>
</organism>
<evidence type="ECO:0000256" key="5">
    <source>
        <dbReference type="ARBA" id="ARBA00023002"/>
    </source>
</evidence>
<keyword evidence="9" id="KW-1185">Reference proteome</keyword>
<evidence type="ECO:0000259" key="7">
    <source>
        <dbReference type="Pfam" id="PF02771"/>
    </source>
</evidence>
<evidence type="ECO:0000313" key="8">
    <source>
        <dbReference type="EMBL" id="GAA1546217.1"/>
    </source>
</evidence>
<comment type="caution">
    <text evidence="8">The sequence shown here is derived from an EMBL/GenBank/DDBJ whole genome shotgun (WGS) entry which is preliminary data.</text>
</comment>
<dbReference type="Proteomes" id="UP001500842">
    <property type="component" value="Unassembled WGS sequence"/>
</dbReference>
<name>A0ABN2BRM7_9ACTN</name>
<feature type="domain" description="Acyl-CoA dehydrogenase/oxidase C-terminal" evidence="6">
    <location>
        <begin position="203"/>
        <end position="334"/>
    </location>
</feature>
<sequence length="343" mass="36142">MTVPDTLDQDRRELVELTDDLLGRHCDLDFLRARIDDGTAHTPGLWGRLAETGLVSALVAEEHGGAGLTPAHLSGVLHSLGRHAVPEPYLETAVLAVSVLGALPGPVADTWLPRIAAGEAIAVVRLEDLTPLVPYAVDADLVLDLAADGSIRAFAREETEVAPVAALDPLRPLARVTPVGEGALMGHDGAVVARTRSLALAGAACLLAGASQRLLELTVEYVAVREQFGRPVGSFQAVKHKAADLAVLVDMATAAALSAFDAVDEPDGSRRAAAAKAYAGDAAARANVDALQLHGGIGFTWEYHLHLWLKRVMGLAASYGTTTALRRDLARELLARVTEERRG</sequence>
<dbReference type="Gene3D" id="1.20.140.10">
    <property type="entry name" value="Butyryl-CoA Dehydrogenase, subunit A, domain 3"/>
    <property type="match status" value="1"/>
</dbReference>
<keyword evidence="5" id="KW-0560">Oxidoreductase</keyword>
<keyword evidence="4" id="KW-0274">FAD</keyword>
<evidence type="ECO:0000256" key="2">
    <source>
        <dbReference type="ARBA" id="ARBA00009347"/>
    </source>
</evidence>
<accession>A0ABN2BRM7</accession>
<dbReference type="PANTHER" id="PTHR43884">
    <property type="entry name" value="ACYL-COA DEHYDROGENASE"/>
    <property type="match status" value="1"/>
</dbReference>
<evidence type="ECO:0000256" key="4">
    <source>
        <dbReference type="ARBA" id="ARBA00022827"/>
    </source>
</evidence>